<dbReference type="KEGG" id="cput:CONPUDRAFT_93127"/>
<feature type="chain" id="PRO_5024392643" evidence="1">
    <location>
        <begin position="19"/>
        <end position="216"/>
    </location>
</feature>
<dbReference type="EMBL" id="JH711587">
    <property type="protein sequence ID" value="EIW75817.1"/>
    <property type="molecule type" value="Genomic_DNA"/>
</dbReference>
<dbReference type="Proteomes" id="UP000053558">
    <property type="component" value="Unassembled WGS sequence"/>
</dbReference>
<keyword evidence="1" id="KW-0732">Signal</keyword>
<dbReference type="GeneID" id="19211561"/>
<organism evidence="2 3">
    <name type="scientific">Coniophora puteana (strain RWD-64-598)</name>
    <name type="common">Brown rot fungus</name>
    <dbReference type="NCBI Taxonomy" id="741705"/>
    <lineage>
        <taxon>Eukaryota</taxon>
        <taxon>Fungi</taxon>
        <taxon>Dikarya</taxon>
        <taxon>Basidiomycota</taxon>
        <taxon>Agaricomycotina</taxon>
        <taxon>Agaricomycetes</taxon>
        <taxon>Agaricomycetidae</taxon>
        <taxon>Boletales</taxon>
        <taxon>Coniophorineae</taxon>
        <taxon>Coniophoraceae</taxon>
        <taxon>Coniophora</taxon>
    </lineage>
</organism>
<dbReference type="OrthoDB" id="3226519at2759"/>
<evidence type="ECO:0000313" key="2">
    <source>
        <dbReference type="EMBL" id="EIW75817.1"/>
    </source>
</evidence>
<comment type="caution">
    <text evidence="2">The sequence shown here is derived from an EMBL/GenBank/DDBJ whole genome shotgun (WGS) entry which is preliminary data.</text>
</comment>
<keyword evidence="3" id="KW-1185">Reference proteome</keyword>
<evidence type="ECO:0000256" key="1">
    <source>
        <dbReference type="SAM" id="SignalP"/>
    </source>
</evidence>
<proteinExistence type="predicted"/>
<reference evidence="3" key="1">
    <citation type="journal article" date="2012" name="Science">
        <title>The Paleozoic origin of enzymatic lignin decomposition reconstructed from 31 fungal genomes.</title>
        <authorList>
            <person name="Floudas D."/>
            <person name="Binder M."/>
            <person name="Riley R."/>
            <person name="Barry K."/>
            <person name="Blanchette R.A."/>
            <person name="Henrissat B."/>
            <person name="Martinez A.T."/>
            <person name="Otillar R."/>
            <person name="Spatafora J.W."/>
            <person name="Yadav J.S."/>
            <person name="Aerts A."/>
            <person name="Benoit I."/>
            <person name="Boyd A."/>
            <person name="Carlson A."/>
            <person name="Copeland A."/>
            <person name="Coutinho P.M."/>
            <person name="de Vries R.P."/>
            <person name="Ferreira P."/>
            <person name="Findley K."/>
            <person name="Foster B."/>
            <person name="Gaskell J."/>
            <person name="Glotzer D."/>
            <person name="Gorecki P."/>
            <person name="Heitman J."/>
            <person name="Hesse C."/>
            <person name="Hori C."/>
            <person name="Igarashi K."/>
            <person name="Jurgens J.A."/>
            <person name="Kallen N."/>
            <person name="Kersten P."/>
            <person name="Kohler A."/>
            <person name="Kuees U."/>
            <person name="Kumar T.K.A."/>
            <person name="Kuo A."/>
            <person name="LaButti K."/>
            <person name="Larrondo L.F."/>
            <person name="Lindquist E."/>
            <person name="Ling A."/>
            <person name="Lombard V."/>
            <person name="Lucas S."/>
            <person name="Lundell T."/>
            <person name="Martin R."/>
            <person name="McLaughlin D.J."/>
            <person name="Morgenstern I."/>
            <person name="Morin E."/>
            <person name="Murat C."/>
            <person name="Nagy L.G."/>
            <person name="Nolan M."/>
            <person name="Ohm R.A."/>
            <person name="Patyshakuliyeva A."/>
            <person name="Rokas A."/>
            <person name="Ruiz-Duenas F.J."/>
            <person name="Sabat G."/>
            <person name="Salamov A."/>
            <person name="Samejima M."/>
            <person name="Schmutz J."/>
            <person name="Slot J.C."/>
            <person name="St John F."/>
            <person name="Stenlid J."/>
            <person name="Sun H."/>
            <person name="Sun S."/>
            <person name="Syed K."/>
            <person name="Tsang A."/>
            <person name="Wiebenga A."/>
            <person name="Young D."/>
            <person name="Pisabarro A."/>
            <person name="Eastwood D.C."/>
            <person name="Martin F."/>
            <person name="Cullen D."/>
            <person name="Grigoriev I.V."/>
            <person name="Hibbett D.S."/>
        </authorList>
    </citation>
    <scope>NUCLEOTIDE SEQUENCE [LARGE SCALE GENOMIC DNA]</scope>
    <source>
        <strain evidence="3">RWD-64-598 SS2</strain>
    </source>
</reference>
<gene>
    <name evidence="2" type="ORF">CONPUDRAFT_93127</name>
</gene>
<evidence type="ECO:0000313" key="3">
    <source>
        <dbReference type="Proteomes" id="UP000053558"/>
    </source>
</evidence>
<accession>A0A5M3M9Q3</accession>
<name>A0A5M3M9Q3_CONPW</name>
<dbReference type="AlphaFoldDB" id="A0A5M3M9Q3"/>
<feature type="signal peptide" evidence="1">
    <location>
        <begin position="1"/>
        <end position="18"/>
    </location>
</feature>
<dbReference type="RefSeq" id="XP_007773833.1">
    <property type="nucleotide sequence ID" value="XM_007775643.1"/>
</dbReference>
<protein>
    <submittedName>
        <fullName evidence="2">Uncharacterized protein</fullName>
    </submittedName>
</protein>
<sequence>MFFSFAALAVSLLPLASAAVAPGTPFACENKQVLSTSYIGKVKVESLSCSNALSAAPPPAAAPQPADDGTNVCGAQCATNCFNPSGGGPNPYDCQVIADSLNYSNSTDGQQFNLTGNGSAIAMTYSTCETFIVDQAQTNLTYCRDDWASLTNYLAFNCQSTQNAHGGNCVANDGRWFVQVQNSTQTPSSTSVPASTSTASGTPTITVTVTATSSSS</sequence>